<keyword evidence="2" id="KW-1185">Reference proteome</keyword>
<name>A0ACB9RDB4_9MYRT</name>
<reference evidence="2" key="1">
    <citation type="journal article" date="2023" name="Front. Plant Sci.">
        <title>Chromosomal-level genome assembly of Melastoma candidum provides insights into trichome evolution.</title>
        <authorList>
            <person name="Zhong Y."/>
            <person name="Wu W."/>
            <person name="Sun C."/>
            <person name="Zou P."/>
            <person name="Liu Y."/>
            <person name="Dai S."/>
            <person name="Zhou R."/>
        </authorList>
    </citation>
    <scope>NUCLEOTIDE SEQUENCE [LARGE SCALE GENOMIC DNA]</scope>
</reference>
<evidence type="ECO:0000313" key="2">
    <source>
        <dbReference type="Proteomes" id="UP001057402"/>
    </source>
</evidence>
<proteinExistence type="predicted"/>
<organism evidence="1 2">
    <name type="scientific">Melastoma candidum</name>
    <dbReference type="NCBI Taxonomy" id="119954"/>
    <lineage>
        <taxon>Eukaryota</taxon>
        <taxon>Viridiplantae</taxon>
        <taxon>Streptophyta</taxon>
        <taxon>Embryophyta</taxon>
        <taxon>Tracheophyta</taxon>
        <taxon>Spermatophyta</taxon>
        <taxon>Magnoliopsida</taxon>
        <taxon>eudicotyledons</taxon>
        <taxon>Gunneridae</taxon>
        <taxon>Pentapetalae</taxon>
        <taxon>rosids</taxon>
        <taxon>malvids</taxon>
        <taxon>Myrtales</taxon>
        <taxon>Melastomataceae</taxon>
        <taxon>Melastomatoideae</taxon>
        <taxon>Melastomateae</taxon>
        <taxon>Melastoma</taxon>
    </lineage>
</organism>
<dbReference type="EMBL" id="CM042883">
    <property type="protein sequence ID" value="KAI4375438.1"/>
    <property type="molecule type" value="Genomic_DNA"/>
</dbReference>
<sequence length="76" mass="8618">MSSAVVSPSILRLTFVRHPRLLIHRPRHFLCQRHFSVSASSDDVHRPVRVRFAPSPTGNLHVGGARTALFNYLFAR</sequence>
<gene>
    <name evidence="1" type="ORF">MLD38_013303</name>
</gene>
<accession>A0ACB9RDB4</accession>
<comment type="caution">
    <text evidence="1">The sequence shown here is derived from an EMBL/GenBank/DDBJ whole genome shotgun (WGS) entry which is preliminary data.</text>
</comment>
<dbReference type="Proteomes" id="UP001057402">
    <property type="component" value="Chromosome 4"/>
</dbReference>
<protein>
    <submittedName>
        <fullName evidence="1">Uncharacterized protein</fullName>
    </submittedName>
</protein>
<evidence type="ECO:0000313" key="1">
    <source>
        <dbReference type="EMBL" id="KAI4375438.1"/>
    </source>
</evidence>